<proteinExistence type="inferred from homology"/>
<dbReference type="EC" id="3.2.1.52" evidence="3"/>
<evidence type="ECO:0000256" key="4">
    <source>
        <dbReference type="ARBA" id="ARBA00022801"/>
    </source>
</evidence>
<keyword evidence="4 7" id="KW-0378">Hydrolase</keyword>
<dbReference type="Pfam" id="PF00933">
    <property type="entry name" value="Glyco_hydro_3"/>
    <property type="match status" value="1"/>
</dbReference>
<gene>
    <name evidence="7" type="primary">nagZ</name>
    <name evidence="7" type="ORF">OF850_11710</name>
</gene>
<dbReference type="InterPro" id="IPR036962">
    <property type="entry name" value="Glyco_hydro_3_N_sf"/>
</dbReference>
<comment type="catalytic activity">
    <reaction evidence="1">
        <text>Hydrolysis of terminal non-reducing N-acetyl-D-hexosamine residues in N-acetyl-beta-D-hexosaminides.</text>
        <dbReference type="EC" id="3.2.1.52"/>
    </reaction>
</comment>
<evidence type="ECO:0000256" key="5">
    <source>
        <dbReference type="ARBA" id="ARBA00023295"/>
    </source>
</evidence>
<comment type="similarity">
    <text evidence="2">Belongs to the glycosyl hydrolase 3 family.</text>
</comment>
<keyword evidence="8" id="KW-1185">Reference proteome</keyword>
<dbReference type="PANTHER" id="PTHR30480">
    <property type="entry name" value="BETA-HEXOSAMINIDASE-RELATED"/>
    <property type="match status" value="1"/>
</dbReference>
<dbReference type="InterPro" id="IPR017853">
    <property type="entry name" value="GH"/>
</dbReference>
<feature type="domain" description="Glycoside hydrolase family 3 N-terminal" evidence="6">
    <location>
        <begin position="15"/>
        <end position="276"/>
    </location>
</feature>
<evidence type="ECO:0000313" key="7">
    <source>
        <dbReference type="EMBL" id="MCW8086297.1"/>
    </source>
</evidence>
<comment type="caution">
    <text evidence="7">The sequence shown here is derived from an EMBL/GenBank/DDBJ whole genome shotgun (WGS) entry which is preliminary data.</text>
</comment>
<evidence type="ECO:0000256" key="1">
    <source>
        <dbReference type="ARBA" id="ARBA00001231"/>
    </source>
</evidence>
<sequence length="310" mass="32049">MTLSAIIGLSGPVLSREEAALLRERRPLGVILFARNVVDPAQLRALTAAIREELGAEAPILVDQEGGRVARLRPPHWTAFPPPAQFENGPAEAARRSAAALGAMCVAEGLDVVCAPLLDLRLPGAHDVIGDRAFSADPKEVARLGAATVAGLREAGAQPVIKHIPGHGRATLDSHEALPVVEGDVSADSEPFRVLAADDLWAMTAHILYPALDAALPATLSPLVIGRHIRGAIGFGGLLISDDLAMKALRGDLTELAAASLAAGCDVALHCSGVLEESAAVLAGSRPLHAAAERRLAASRHAAQDAKLAA</sequence>
<dbReference type="InterPro" id="IPR001764">
    <property type="entry name" value="Glyco_hydro_3_N"/>
</dbReference>
<organism evidence="7 8">
    <name type="scientific">Sabulicella glaciei</name>
    <dbReference type="NCBI Taxonomy" id="2984948"/>
    <lineage>
        <taxon>Bacteria</taxon>
        <taxon>Pseudomonadati</taxon>
        <taxon>Pseudomonadota</taxon>
        <taxon>Alphaproteobacteria</taxon>
        <taxon>Acetobacterales</taxon>
        <taxon>Acetobacteraceae</taxon>
        <taxon>Sabulicella</taxon>
    </lineage>
</organism>
<protein>
    <recommendedName>
        <fullName evidence="3">beta-N-acetylhexosaminidase</fullName>
        <ecNumber evidence="3">3.2.1.52</ecNumber>
    </recommendedName>
</protein>
<evidence type="ECO:0000259" key="6">
    <source>
        <dbReference type="Pfam" id="PF00933"/>
    </source>
</evidence>
<dbReference type="NCBIfam" id="NF003740">
    <property type="entry name" value="PRK05337.1"/>
    <property type="match status" value="1"/>
</dbReference>
<dbReference type="EMBL" id="JAPFQI010000008">
    <property type="protein sequence ID" value="MCW8086297.1"/>
    <property type="molecule type" value="Genomic_DNA"/>
</dbReference>
<dbReference type="InterPro" id="IPR050226">
    <property type="entry name" value="NagZ_Beta-hexosaminidase"/>
</dbReference>
<dbReference type="Proteomes" id="UP001526430">
    <property type="component" value="Unassembled WGS sequence"/>
</dbReference>
<keyword evidence="5 7" id="KW-0326">Glycosidase</keyword>
<name>A0ABT3NVW8_9PROT</name>
<reference evidence="7 8" key="1">
    <citation type="submission" date="2022-10" db="EMBL/GenBank/DDBJ databases">
        <title>Roseococcus glaciei nov., sp. nov., isolated from glacier.</title>
        <authorList>
            <person name="Liu Q."/>
            <person name="Xin Y.-H."/>
        </authorList>
    </citation>
    <scope>NUCLEOTIDE SEQUENCE [LARGE SCALE GENOMIC DNA]</scope>
    <source>
        <strain evidence="7 8">MDT2-1-1</strain>
    </source>
</reference>
<dbReference type="SUPFAM" id="SSF51445">
    <property type="entry name" value="(Trans)glycosidases"/>
    <property type="match status" value="1"/>
</dbReference>
<dbReference type="GO" id="GO:0004563">
    <property type="term" value="F:beta-N-acetylhexosaminidase activity"/>
    <property type="evidence" value="ECO:0007669"/>
    <property type="project" value="UniProtKB-EC"/>
</dbReference>
<evidence type="ECO:0000313" key="8">
    <source>
        <dbReference type="Proteomes" id="UP001526430"/>
    </source>
</evidence>
<evidence type="ECO:0000256" key="2">
    <source>
        <dbReference type="ARBA" id="ARBA00005336"/>
    </source>
</evidence>
<dbReference type="RefSeq" id="WP_301590308.1">
    <property type="nucleotide sequence ID" value="NZ_JAPFQI010000008.1"/>
</dbReference>
<evidence type="ECO:0000256" key="3">
    <source>
        <dbReference type="ARBA" id="ARBA00012663"/>
    </source>
</evidence>
<dbReference type="Gene3D" id="3.20.20.300">
    <property type="entry name" value="Glycoside hydrolase, family 3, N-terminal domain"/>
    <property type="match status" value="1"/>
</dbReference>
<dbReference type="PANTHER" id="PTHR30480:SF13">
    <property type="entry name" value="BETA-HEXOSAMINIDASE"/>
    <property type="match status" value="1"/>
</dbReference>
<accession>A0ABT3NVW8</accession>